<dbReference type="EnsemblMetazoa" id="CJA17480.1">
    <property type="protein sequence ID" value="CJA17480.1"/>
    <property type="gene ID" value="WBGene00136684"/>
</dbReference>
<protein>
    <submittedName>
        <fullName evidence="2">Uncharacterized protein</fullName>
    </submittedName>
</protein>
<proteinExistence type="predicted"/>
<accession>A0A8R1DZS8</accession>
<name>A0A8R1DZS8_CAEJA</name>
<reference evidence="3" key="1">
    <citation type="submission" date="2010-08" db="EMBL/GenBank/DDBJ databases">
        <authorList>
            <consortium name="Caenorhabditis japonica Sequencing Consortium"/>
            <person name="Wilson R.K."/>
        </authorList>
    </citation>
    <scope>NUCLEOTIDE SEQUENCE [LARGE SCALE GENOMIC DNA]</scope>
    <source>
        <strain evidence="3">DF5081</strain>
    </source>
</reference>
<evidence type="ECO:0000313" key="2">
    <source>
        <dbReference type="EnsemblMetazoa" id="CJA17480.1"/>
    </source>
</evidence>
<dbReference type="Proteomes" id="UP000005237">
    <property type="component" value="Unassembled WGS sequence"/>
</dbReference>
<feature type="signal peptide" evidence="1">
    <location>
        <begin position="1"/>
        <end position="19"/>
    </location>
</feature>
<keyword evidence="3" id="KW-1185">Reference proteome</keyword>
<reference evidence="2" key="2">
    <citation type="submission" date="2022-06" db="UniProtKB">
        <authorList>
            <consortium name="EnsemblMetazoa"/>
        </authorList>
    </citation>
    <scope>IDENTIFICATION</scope>
    <source>
        <strain evidence="2">DF5081</strain>
    </source>
</reference>
<dbReference type="AlphaFoldDB" id="A0A8R1DZS8"/>
<keyword evidence="1" id="KW-0732">Signal</keyword>
<organism evidence="2 3">
    <name type="scientific">Caenorhabditis japonica</name>
    <dbReference type="NCBI Taxonomy" id="281687"/>
    <lineage>
        <taxon>Eukaryota</taxon>
        <taxon>Metazoa</taxon>
        <taxon>Ecdysozoa</taxon>
        <taxon>Nematoda</taxon>
        <taxon>Chromadorea</taxon>
        <taxon>Rhabditida</taxon>
        <taxon>Rhabditina</taxon>
        <taxon>Rhabditomorpha</taxon>
        <taxon>Rhabditoidea</taxon>
        <taxon>Rhabditidae</taxon>
        <taxon>Peloderinae</taxon>
        <taxon>Caenorhabditis</taxon>
    </lineage>
</organism>
<feature type="chain" id="PRO_5035860367" evidence="1">
    <location>
        <begin position="20"/>
        <end position="84"/>
    </location>
</feature>
<evidence type="ECO:0000256" key="1">
    <source>
        <dbReference type="SAM" id="SignalP"/>
    </source>
</evidence>
<sequence>MVTNCSLLFVLLAVALTTAQLNDHFDTAQVYWPSELKRSPSGSDGELFALPGLRGLRGKRVPMMSLKGLRGKRAHFQDNFDLEQ</sequence>
<evidence type="ECO:0000313" key="3">
    <source>
        <dbReference type="Proteomes" id="UP000005237"/>
    </source>
</evidence>